<dbReference type="InterPro" id="IPR036097">
    <property type="entry name" value="HisK_dim/P_sf"/>
</dbReference>
<feature type="domain" description="Histidine kinase" evidence="11">
    <location>
        <begin position="161"/>
        <end position="375"/>
    </location>
</feature>
<dbReference type="PANTHER" id="PTHR45436">
    <property type="entry name" value="SENSOR HISTIDINE KINASE YKOH"/>
    <property type="match status" value="1"/>
</dbReference>
<dbReference type="Pfam" id="PF00512">
    <property type="entry name" value="HisKA"/>
    <property type="match status" value="1"/>
</dbReference>
<dbReference type="EMBL" id="SLXQ01000002">
    <property type="protein sequence ID" value="TCP55240.1"/>
    <property type="molecule type" value="Genomic_DNA"/>
</dbReference>
<keyword evidence="9" id="KW-0902">Two-component regulatory system</keyword>
<evidence type="ECO:0000256" key="8">
    <source>
        <dbReference type="ARBA" id="ARBA00022989"/>
    </source>
</evidence>
<evidence type="ECO:0000256" key="6">
    <source>
        <dbReference type="ARBA" id="ARBA00022692"/>
    </source>
</evidence>
<evidence type="ECO:0000256" key="1">
    <source>
        <dbReference type="ARBA" id="ARBA00000085"/>
    </source>
</evidence>
<dbReference type="InterPro" id="IPR005467">
    <property type="entry name" value="His_kinase_dom"/>
</dbReference>
<dbReference type="AlphaFoldDB" id="A0A4R2QYD1"/>
<comment type="catalytic activity">
    <reaction evidence="1">
        <text>ATP + protein L-histidine = ADP + protein N-phospho-L-histidine.</text>
        <dbReference type="EC" id="2.7.13.3"/>
    </reaction>
</comment>
<feature type="domain" description="HAMP" evidence="12">
    <location>
        <begin position="100"/>
        <end position="153"/>
    </location>
</feature>
<evidence type="ECO:0000313" key="14">
    <source>
        <dbReference type="Proteomes" id="UP000294911"/>
    </source>
</evidence>
<evidence type="ECO:0000259" key="11">
    <source>
        <dbReference type="PROSITE" id="PS50109"/>
    </source>
</evidence>
<keyword evidence="5" id="KW-0808">Transferase</keyword>
<feature type="transmembrane region" description="Helical" evidence="10">
    <location>
        <begin position="12"/>
        <end position="36"/>
    </location>
</feature>
<dbReference type="SMART" id="SM00387">
    <property type="entry name" value="HATPase_c"/>
    <property type="match status" value="1"/>
</dbReference>
<dbReference type="InterPro" id="IPR050428">
    <property type="entry name" value="TCS_sensor_his_kinase"/>
</dbReference>
<dbReference type="SUPFAM" id="SSF47384">
    <property type="entry name" value="Homodimeric domain of signal transducing histidine kinase"/>
    <property type="match status" value="1"/>
</dbReference>
<proteinExistence type="predicted"/>
<dbReference type="Proteomes" id="UP000294911">
    <property type="component" value="Unassembled WGS sequence"/>
</dbReference>
<comment type="subcellular location">
    <subcellularLocation>
        <location evidence="2">Cell membrane</location>
    </subcellularLocation>
</comment>
<dbReference type="OrthoDB" id="9786919at2"/>
<accession>A0A4R2QYD1</accession>
<dbReference type="RefSeq" id="WP_132876582.1">
    <property type="nucleotide sequence ID" value="NZ_SLXQ01000002.1"/>
</dbReference>
<keyword evidence="8 10" id="KW-1133">Transmembrane helix</keyword>
<dbReference type="GO" id="GO:0000155">
    <property type="term" value="F:phosphorelay sensor kinase activity"/>
    <property type="evidence" value="ECO:0007669"/>
    <property type="project" value="InterPro"/>
</dbReference>
<evidence type="ECO:0000256" key="3">
    <source>
        <dbReference type="ARBA" id="ARBA00012438"/>
    </source>
</evidence>
<dbReference type="CDD" id="cd06225">
    <property type="entry name" value="HAMP"/>
    <property type="match status" value="1"/>
</dbReference>
<reference evidence="13 14" key="1">
    <citation type="submission" date="2019-03" db="EMBL/GenBank/DDBJ databases">
        <title>Genomic Encyclopedia of Type Strains, Phase IV (KMG-IV): sequencing the most valuable type-strain genomes for metagenomic binning, comparative biology and taxonomic classification.</title>
        <authorList>
            <person name="Goeker M."/>
        </authorList>
    </citation>
    <scope>NUCLEOTIDE SEQUENCE [LARGE SCALE GENOMIC DNA]</scope>
    <source>
        <strain evidence="13 14">DSM 45765</strain>
    </source>
</reference>
<gene>
    <name evidence="13" type="ORF">EV191_102452</name>
</gene>
<dbReference type="Gene3D" id="3.30.565.10">
    <property type="entry name" value="Histidine kinase-like ATPase, C-terminal domain"/>
    <property type="match status" value="1"/>
</dbReference>
<keyword evidence="4" id="KW-0597">Phosphoprotein</keyword>
<dbReference type="Gene3D" id="1.10.287.130">
    <property type="match status" value="1"/>
</dbReference>
<dbReference type="CDD" id="cd00082">
    <property type="entry name" value="HisKA"/>
    <property type="match status" value="1"/>
</dbReference>
<evidence type="ECO:0000256" key="5">
    <source>
        <dbReference type="ARBA" id="ARBA00022679"/>
    </source>
</evidence>
<dbReference type="SMART" id="SM00388">
    <property type="entry name" value="HisKA"/>
    <property type="match status" value="1"/>
</dbReference>
<organism evidence="13 14">
    <name type="scientific">Tamaricihabitans halophyticus</name>
    <dbReference type="NCBI Taxonomy" id="1262583"/>
    <lineage>
        <taxon>Bacteria</taxon>
        <taxon>Bacillati</taxon>
        <taxon>Actinomycetota</taxon>
        <taxon>Actinomycetes</taxon>
        <taxon>Pseudonocardiales</taxon>
        <taxon>Pseudonocardiaceae</taxon>
        <taxon>Tamaricihabitans</taxon>
    </lineage>
</organism>
<evidence type="ECO:0000313" key="13">
    <source>
        <dbReference type="EMBL" id="TCP55240.1"/>
    </source>
</evidence>
<dbReference type="InterPro" id="IPR003660">
    <property type="entry name" value="HAMP_dom"/>
</dbReference>
<dbReference type="PROSITE" id="PS50109">
    <property type="entry name" value="HIS_KIN"/>
    <property type="match status" value="1"/>
</dbReference>
<evidence type="ECO:0000259" key="12">
    <source>
        <dbReference type="PROSITE" id="PS50885"/>
    </source>
</evidence>
<dbReference type="FunFam" id="1.10.287.130:FF:000001">
    <property type="entry name" value="Two-component sensor histidine kinase"/>
    <property type="match status" value="1"/>
</dbReference>
<dbReference type="InterPro" id="IPR003594">
    <property type="entry name" value="HATPase_dom"/>
</dbReference>
<keyword evidence="14" id="KW-1185">Reference proteome</keyword>
<dbReference type="SMART" id="SM00304">
    <property type="entry name" value="HAMP"/>
    <property type="match status" value="1"/>
</dbReference>
<evidence type="ECO:0000256" key="2">
    <source>
        <dbReference type="ARBA" id="ARBA00004236"/>
    </source>
</evidence>
<feature type="transmembrane region" description="Helical" evidence="10">
    <location>
        <begin position="76"/>
        <end position="98"/>
    </location>
</feature>
<dbReference type="PANTHER" id="PTHR45436:SF5">
    <property type="entry name" value="SENSOR HISTIDINE KINASE TRCS"/>
    <property type="match status" value="1"/>
</dbReference>
<evidence type="ECO:0000256" key="4">
    <source>
        <dbReference type="ARBA" id="ARBA00022553"/>
    </source>
</evidence>
<keyword evidence="10" id="KW-0472">Membrane</keyword>
<keyword evidence="6 10" id="KW-0812">Transmembrane</keyword>
<dbReference type="EC" id="2.7.13.3" evidence="3"/>
<sequence length="375" mass="39830">MSVFGARSLRARITLLATGLVAAVSAVLLALGWMLAGNVVSGVPQLPAGSLIRVGGTDVPAEELTEILKDQAQQRVLFAGSIAFACIIAAAAILAWTFTGRVLQPLRDVTATAHRLSAESLDERIGSTGSRDELATLAHTFDEMLDRLEEAFSAQRRFVANASHELRTPLSVIRAELDVTLADPDADEAELRRMAEVVRDATDRAERLVEALLVLARAQGAGLAVREPLDLAAVVATAWAQVRTEAQQRGITVRLETTPAVAVGEPALLERIAGNLVENAIRHNVEGGWVEIRTTPGPRHSELTVRSSGAVLTPDRVQELLEPFRRGGTARTARSGSGLGLSIVRAIVTAHSGKLALHPLEEGGLTVTVWLPAAP</sequence>
<dbReference type="InterPro" id="IPR003661">
    <property type="entry name" value="HisK_dim/P_dom"/>
</dbReference>
<dbReference type="GO" id="GO:0005886">
    <property type="term" value="C:plasma membrane"/>
    <property type="evidence" value="ECO:0007669"/>
    <property type="project" value="UniProtKB-SubCell"/>
</dbReference>
<evidence type="ECO:0000256" key="7">
    <source>
        <dbReference type="ARBA" id="ARBA00022777"/>
    </source>
</evidence>
<comment type="caution">
    <text evidence="13">The sequence shown here is derived from an EMBL/GenBank/DDBJ whole genome shotgun (WGS) entry which is preliminary data.</text>
</comment>
<dbReference type="Pfam" id="PF00672">
    <property type="entry name" value="HAMP"/>
    <property type="match status" value="1"/>
</dbReference>
<protein>
    <recommendedName>
        <fullName evidence="3">histidine kinase</fullName>
        <ecNumber evidence="3">2.7.13.3</ecNumber>
    </recommendedName>
</protein>
<dbReference type="SUPFAM" id="SSF158472">
    <property type="entry name" value="HAMP domain-like"/>
    <property type="match status" value="1"/>
</dbReference>
<dbReference type="InterPro" id="IPR036890">
    <property type="entry name" value="HATPase_C_sf"/>
</dbReference>
<evidence type="ECO:0000256" key="10">
    <source>
        <dbReference type="SAM" id="Phobius"/>
    </source>
</evidence>
<evidence type="ECO:0000256" key="9">
    <source>
        <dbReference type="ARBA" id="ARBA00023012"/>
    </source>
</evidence>
<dbReference type="PROSITE" id="PS50885">
    <property type="entry name" value="HAMP"/>
    <property type="match status" value="1"/>
</dbReference>
<dbReference type="Gene3D" id="6.10.340.10">
    <property type="match status" value="1"/>
</dbReference>
<dbReference type="Pfam" id="PF02518">
    <property type="entry name" value="HATPase_c"/>
    <property type="match status" value="1"/>
</dbReference>
<keyword evidence="7" id="KW-0418">Kinase</keyword>
<name>A0A4R2QYD1_9PSEU</name>
<dbReference type="SUPFAM" id="SSF55874">
    <property type="entry name" value="ATPase domain of HSP90 chaperone/DNA topoisomerase II/histidine kinase"/>
    <property type="match status" value="1"/>
</dbReference>